<keyword evidence="3" id="KW-1185">Reference proteome</keyword>
<comment type="caution">
    <text evidence="2">The sequence shown here is derived from an EMBL/GenBank/DDBJ whole genome shotgun (WGS) entry which is preliminary data.</text>
</comment>
<organism evidence="2 3">
    <name type="scientific">Pullulanibacillus camelliae</name>
    <dbReference type="NCBI Taxonomy" id="1707096"/>
    <lineage>
        <taxon>Bacteria</taxon>
        <taxon>Bacillati</taxon>
        <taxon>Bacillota</taxon>
        <taxon>Bacilli</taxon>
        <taxon>Bacillales</taxon>
        <taxon>Sporolactobacillaceae</taxon>
        <taxon>Pullulanibacillus</taxon>
    </lineage>
</organism>
<gene>
    <name evidence="2" type="ORF">GCM10011391_29670</name>
</gene>
<sequence>MFFRRKKQSKRDRALHELTAKMDQLEAALEQVLKNGITYEVNIENFNVHDPVLKELMFRFDKLDVKEVSGALNLGNNFGVKVGENAQKKRASEKDFESGFPRKFAEKKAKSRQSSQWVRHEKGMTWNNDK</sequence>
<evidence type="ECO:0000313" key="2">
    <source>
        <dbReference type="EMBL" id="GGE48896.1"/>
    </source>
</evidence>
<dbReference type="EMBL" id="BMIR01000015">
    <property type="protein sequence ID" value="GGE48896.1"/>
    <property type="molecule type" value="Genomic_DNA"/>
</dbReference>
<reference evidence="2" key="1">
    <citation type="journal article" date="2014" name="Int. J. Syst. Evol. Microbiol.">
        <title>Complete genome sequence of Corynebacterium casei LMG S-19264T (=DSM 44701T), isolated from a smear-ripened cheese.</title>
        <authorList>
            <consortium name="US DOE Joint Genome Institute (JGI-PGF)"/>
            <person name="Walter F."/>
            <person name="Albersmeier A."/>
            <person name="Kalinowski J."/>
            <person name="Ruckert C."/>
        </authorList>
    </citation>
    <scope>NUCLEOTIDE SEQUENCE</scope>
    <source>
        <strain evidence="2">CGMCC 1.15371</strain>
    </source>
</reference>
<accession>A0A8J3DXT5</accession>
<proteinExistence type="predicted"/>
<evidence type="ECO:0000256" key="1">
    <source>
        <dbReference type="SAM" id="MobiDB-lite"/>
    </source>
</evidence>
<dbReference type="RefSeq" id="WP_188695831.1">
    <property type="nucleotide sequence ID" value="NZ_BMIR01000015.1"/>
</dbReference>
<name>A0A8J3DXT5_9BACL</name>
<protein>
    <submittedName>
        <fullName evidence="2">Uncharacterized protein</fullName>
    </submittedName>
</protein>
<dbReference type="Proteomes" id="UP000628775">
    <property type="component" value="Unassembled WGS sequence"/>
</dbReference>
<feature type="compositionally biased region" description="Basic and acidic residues" evidence="1">
    <location>
        <begin position="118"/>
        <end position="130"/>
    </location>
</feature>
<evidence type="ECO:0000313" key="3">
    <source>
        <dbReference type="Proteomes" id="UP000628775"/>
    </source>
</evidence>
<dbReference type="AlphaFoldDB" id="A0A8J3DXT5"/>
<reference evidence="2" key="2">
    <citation type="submission" date="2020-09" db="EMBL/GenBank/DDBJ databases">
        <authorList>
            <person name="Sun Q."/>
            <person name="Zhou Y."/>
        </authorList>
    </citation>
    <scope>NUCLEOTIDE SEQUENCE</scope>
    <source>
        <strain evidence="2">CGMCC 1.15371</strain>
    </source>
</reference>
<feature type="region of interest" description="Disordered" evidence="1">
    <location>
        <begin position="102"/>
        <end position="130"/>
    </location>
</feature>